<comment type="similarity">
    <text evidence="4 16">Belongs to the diacylglycerol acyltransferase family.</text>
</comment>
<proteinExistence type="inferred from homology"/>
<dbReference type="SUPFAM" id="SSF69593">
    <property type="entry name" value="Glycerol-3-phosphate (1)-acyltransferase"/>
    <property type="match status" value="1"/>
</dbReference>
<protein>
    <recommendedName>
        <fullName evidence="5 16">Diacylglycerol O-acyltransferase</fullName>
        <ecNumber evidence="5 16">2.3.1.20</ecNumber>
    </recommendedName>
</protein>
<accession>A0A1X2HD88</accession>
<dbReference type="EMBL" id="MCGN01000005">
    <property type="protein sequence ID" value="ORY96773.1"/>
    <property type="molecule type" value="Genomic_DNA"/>
</dbReference>
<feature type="transmembrane region" description="Helical" evidence="16">
    <location>
        <begin position="25"/>
        <end position="53"/>
    </location>
</feature>
<evidence type="ECO:0000256" key="16">
    <source>
        <dbReference type="RuleBase" id="RU367023"/>
    </source>
</evidence>
<keyword evidence="13 16" id="KW-0472">Membrane</keyword>
<evidence type="ECO:0000256" key="4">
    <source>
        <dbReference type="ARBA" id="ARBA00005420"/>
    </source>
</evidence>
<dbReference type="CDD" id="cd07987">
    <property type="entry name" value="LPLAT_MGAT-like"/>
    <property type="match status" value="1"/>
</dbReference>
<keyword evidence="7 17" id="KW-0808">Transferase</keyword>
<dbReference type="GO" id="GO:0006071">
    <property type="term" value="P:glycerol metabolic process"/>
    <property type="evidence" value="ECO:0007669"/>
    <property type="project" value="UniProtKB-UniRule"/>
</dbReference>
<dbReference type="PANTHER" id="PTHR12317:SF0">
    <property type="entry name" value="ACYLTRANSFERASE"/>
    <property type="match status" value="1"/>
</dbReference>
<gene>
    <name evidence="17" type="ORF">BCR43DRAFT_531276</name>
</gene>
<keyword evidence="18" id="KW-1185">Reference proteome</keyword>
<reference evidence="17 18" key="1">
    <citation type="submission" date="2016-07" db="EMBL/GenBank/DDBJ databases">
        <title>Pervasive Adenine N6-methylation of Active Genes in Fungi.</title>
        <authorList>
            <consortium name="DOE Joint Genome Institute"/>
            <person name="Mondo S.J."/>
            <person name="Dannebaum R.O."/>
            <person name="Kuo R.C."/>
            <person name="Labutti K."/>
            <person name="Haridas S."/>
            <person name="Kuo A."/>
            <person name="Salamov A."/>
            <person name="Ahrendt S.R."/>
            <person name="Lipzen A."/>
            <person name="Sullivan W."/>
            <person name="Andreopoulos W.B."/>
            <person name="Clum A."/>
            <person name="Lindquist E."/>
            <person name="Daum C."/>
            <person name="Ramamoorthy G.K."/>
            <person name="Gryganskyi A."/>
            <person name="Culley D."/>
            <person name="Magnuson J.K."/>
            <person name="James T.Y."/>
            <person name="O'Malley M.A."/>
            <person name="Stajich J.E."/>
            <person name="Spatafora J.W."/>
            <person name="Visel A."/>
            <person name="Grigoriev I.V."/>
        </authorList>
    </citation>
    <scope>NUCLEOTIDE SEQUENCE [LARGE SCALE GENOMIC DNA]</scope>
    <source>
        <strain evidence="17 18">NRRL 2496</strain>
    </source>
</reference>
<dbReference type="OrthoDB" id="264532at2759"/>
<keyword evidence="9" id="KW-0319">Glycerol metabolism</keyword>
<keyword evidence="11 16" id="KW-1133">Transmembrane helix</keyword>
<evidence type="ECO:0000256" key="11">
    <source>
        <dbReference type="ARBA" id="ARBA00022989"/>
    </source>
</evidence>
<dbReference type="OMA" id="GTWIRFF"/>
<keyword evidence="14 16" id="KW-0012">Acyltransferase</keyword>
<evidence type="ECO:0000256" key="2">
    <source>
        <dbReference type="ARBA" id="ARBA00004771"/>
    </source>
</evidence>
<evidence type="ECO:0000256" key="8">
    <source>
        <dbReference type="ARBA" id="ARBA00022692"/>
    </source>
</evidence>
<dbReference type="PANTHER" id="PTHR12317">
    <property type="entry name" value="DIACYLGLYCEROL O-ACYLTRANSFERASE"/>
    <property type="match status" value="1"/>
</dbReference>
<sequence>MAPLHIPFERRLQTASVLWWGIEPSLALCTFVFICTIPFFWPFALAYLIWMLMDKSPQRGGRRFDWVRRIPYWNYFVSYFPVSIVKEKDLDPSRNYIFGYHPHGIIAVGAIATFASEATGFSDQFPGITPSLLTLGTNFKIPFHRDYILALGMCDVSRSSCKAVLKSGPGRSIAIVIGGAAESLNARPGTIDLVLKKRLGFVKIAVETGSSIVPVLNFGENDLYEQVDNSDGSWLRWGQKKIQHIAGFTVPLFHGRGIFNYDMGLLPHRRPMHVVFGEPIDPPSDMTGLDKDEVVKNMHDKYMENLKTLYNKHKDTYAPNRIKELEFVE</sequence>
<comment type="pathway">
    <text evidence="3">Lipid metabolism.</text>
</comment>
<evidence type="ECO:0000313" key="18">
    <source>
        <dbReference type="Proteomes" id="UP000242180"/>
    </source>
</evidence>
<evidence type="ECO:0000256" key="14">
    <source>
        <dbReference type="ARBA" id="ARBA00023315"/>
    </source>
</evidence>
<evidence type="ECO:0000256" key="1">
    <source>
        <dbReference type="ARBA" id="ARBA00004477"/>
    </source>
</evidence>
<evidence type="ECO:0000256" key="5">
    <source>
        <dbReference type="ARBA" id="ARBA00013244"/>
    </source>
</evidence>
<dbReference type="Proteomes" id="UP000242180">
    <property type="component" value="Unassembled WGS sequence"/>
</dbReference>
<dbReference type="EC" id="2.3.1.20" evidence="5 16"/>
<evidence type="ECO:0000256" key="10">
    <source>
        <dbReference type="ARBA" id="ARBA00022824"/>
    </source>
</evidence>
<evidence type="ECO:0000256" key="7">
    <source>
        <dbReference type="ARBA" id="ARBA00022679"/>
    </source>
</evidence>
<dbReference type="GO" id="GO:0019432">
    <property type="term" value="P:triglyceride biosynthetic process"/>
    <property type="evidence" value="ECO:0007669"/>
    <property type="project" value="UniProtKB-UniRule"/>
</dbReference>
<keyword evidence="8 16" id="KW-0812">Transmembrane</keyword>
<keyword evidence="12 16" id="KW-0443">Lipid metabolism</keyword>
<evidence type="ECO:0000256" key="15">
    <source>
        <dbReference type="ARBA" id="ARBA00048109"/>
    </source>
</evidence>
<evidence type="ECO:0000256" key="3">
    <source>
        <dbReference type="ARBA" id="ARBA00005189"/>
    </source>
</evidence>
<dbReference type="InParanoid" id="A0A1X2HD88"/>
<dbReference type="UniPathway" id="UPA00282"/>
<evidence type="ECO:0000313" key="17">
    <source>
        <dbReference type="EMBL" id="ORY96773.1"/>
    </source>
</evidence>
<dbReference type="GO" id="GO:0005789">
    <property type="term" value="C:endoplasmic reticulum membrane"/>
    <property type="evidence" value="ECO:0007669"/>
    <property type="project" value="UniProtKB-SubCell"/>
</dbReference>
<comment type="pathway">
    <text evidence="2 16">Glycerolipid metabolism; triacylglycerol biosynthesis.</text>
</comment>
<dbReference type="InterPro" id="IPR007130">
    <property type="entry name" value="DAGAT"/>
</dbReference>
<dbReference type="AlphaFoldDB" id="A0A1X2HD88"/>
<dbReference type="GO" id="GO:0004144">
    <property type="term" value="F:diacylglycerol O-acyltransferase activity"/>
    <property type="evidence" value="ECO:0007669"/>
    <property type="project" value="UniProtKB-UniRule"/>
</dbReference>
<comment type="function">
    <text evidence="16">Catalyzes the terminal and only committed step in triacylglycerol synthesis by using diacylglycerol and fatty acyl CoA as substrates.</text>
</comment>
<comment type="subcellular location">
    <subcellularLocation>
        <location evidence="1 16">Endoplasmic reticulum membrane</location>
        <topology evidence="1 16">Multi-pass membrane protein</topology>
    </subcellularLocation>
</comment>
<evidence type="ECO:0000256" key="6">
    <source>
        <dbReference type="ARBA" id="ARBA00022516"/>
    </source>
</evidence>
<comment type="caution">
    <text evidence="17">The sequence shown here is derived from an EMBL/GenBank/DDBJ whole genome shotgun (WGS) entry which is preliminary data.</text>
</comment>
<dbReference type="FunCoup" id="A0A1X2HD88">
    <property type="interactions" value="99"/>
</dbReference>
<dbReference type="STRING" id="13706.A0A1X2HD88"/>
<evidence type="ECO:0000256" key="12">
    <source>
        <dbReference type="ARBA" id="ARBA00023098"/>
    </source>
</evidence>
<keyword evidence="10 16" id="KW-0256">Endoplasmic reticulum</keyword>
<dbReference type="Pfam" id="PF03982">
    <property type="entry name" value="DAGAT"/>
    <property type="match status" value="1"/>
</dbReference>
<evidence type="ECO:0000256" key="13">
    <source>
        <dbReference type="ARBA" id="ARBA00023136"/>
    </source>
</evidence>
<name>A0A1X2HD88_SYNRA</name>
<comment type="caution">
    <text evidence="16">Lacks conserved residue(s) required for the propagation of feature annotation.</text>
</comment>
<keyword evidence="6 16" id="KW-0444">Lipid biosynthesis</keyword>
<organism evidence="17 18">
    <name type="scientific">Syncephalastrum racemosum</name>
    <name type="common">Filamentous fungus</name>
    <dbReference type="NCBI Taxonomy" id="13706"/>
    <lineage>
        <taxon>Eukaryota</taxon>
        <taxon>Fungi</taxon>
        <taxon>Fungi incertae sedis</taxon>
        <taxon>Mucoromycota</taxon>
        <taxon>Mucoromycotina</taxon>
        <taxon>Mucoromycetes</taxon>
        <taxon>Mucorales</taxon>
        <taxon>Syncephalastraceae</taxon>
        <taxon>Syncephalastrum</taxon>
    </lineage>
</organism>
<evidence type="ECO:0000256" key="9">
    <source>
        <dbReference type="ARBA" id="ARBA00022798"/>
    </source>
</evidence>
<comment type="catalytic activity">
    <reaction evidence="15 16">
        <text>an acyl-CoA + a 1,2-diacyl-sn-glycerol = a triacyl-sn-glycerol + CoA</text>
        <dbReference type="Rhea" id="RHEA:10868"/>
        <dbReference type="ChEBI" id="CHEBI:17815"/>
        <dbReference type="ChEBI" id="CHEBI:57287"/>
        <dbReference type="ChEBI" id="CHEBI:58342"/>
        <dbReference type="ChEBI" id="CHEBI:64615"/>
        <dbReference type="EC" id="2.3.1.20"/>
    </reaction>
</comment>